<protein>
    <submittedName>
        <fullName evidence="2">Uncharacterized protein</fullName>
    </submittedName>
</protein>
<reference evidence="2 3" key="1">
    <citation type="submission" date="2016-10" db="EMBL/GenBank/DDBJ databases">
        <authorList>
            <person name="Cai Z."/>
        </authorList>
    </citation>
    <scope>NUCLEOTIDE SEQUENCE [LARGE SCALE GENOMIC DNA]</scope>
</reference>
<evidence type="ECO:0000313" key="3">
    <source>
        <dbReference type="Proteomes" id="UP000256970"/>
    </source>
</evidence>
<accession>A0A383VH53</accession>
<evidence type="ECO:0000313" key="2">
    <source>
        <dbReference type="EMBL" id="SZX64865.1"/>
    </source>
</evidence>
<feature type="region of interest" description="Disordered" evidence="1">
    <location>
        <begin position="176"/>
        <end position="197"/>
    </location>
</feature>
<name>A0A383VH53_TETOB</name>
<keyword evidence="3" id="KW-1185">Reference proteome</keyword>
<dbReference type="AlphaFoldDB" id="A0A383VH53"/>
<dbReference type="EMBL" id="FNXT01000495">
    <property type="protein sequence ID" value="SZX64865.1"/>
    <property type="molecule type" value="Genomic_DNA"/>
</dbReference>
<evidence type="ECO:0000256" key="1">
    <source>
        <dbReference type="SAM" id="MobiDB-lite"/>
    </source>
</evidence>
<gene>
    <name evidence="2" type="ORF">BQ4739_LOCUS5347</name>
</gene>
<sequence length="197" mass="20457">MEVPAAAGPQVGAPETLEEVLKEISRVKALLRTAAKGSALELSCSQQLEGLLQKEVPLLQAARAERPPYCGVHLLPHGKTSFDLWAERFADRWLAGGDPVPRDPVVPSTQTSPPTAAAAAAAASTAAAAAAAAASTAAAAAAAAERPPYCGVRLLPHEKTSFDLWAERFADRWLGGGCTHDPVPGDPAHRGMKKKAS</sequence>
<organism evidence="2 3">
    <name type="scientific">Tetradesmus obliquus</name>
    <name type="common">Green alga</name>
    <name type="synonym">Acutodesmus obliquus</name>
    <dbReference type="NCBI Taxonomy" id="3088"/>
    <lineage>
        <taxon>Eukaryota</taxon>
        <taxon>Viridiplantae</taxon>
        <taxon>Chlorophyta</taxon>
        <taxon>core chlorophytes</taxon>
        <taxon>Chlorophyceae</taxon>
        <taxon>CS clade</taxon>
        <taxon>Sphaeropleales</taxon>
        <taxon>Scenedesmaceae</taxon>
        <taxon>Tetradesmus</taxon>
    </lineage>
</organism>
<proteinExistence type="predicted"/>
<dbReference type="Proteomes" id="UP000256970">
    <property type="component" value="Unassembled WGS sequence"/>
</dbReference>